<organism evidence="1 2">
    <name type="scientific">Nonomuraea endophytica</name>
    <dbReference type="NCBI Taxonomy" id="714136"/>
    <lineage>
        <taxon>Bacteria</taxon>
        <taxon>Bacillati</taxon>
        <taxon>Actinomycetota</taxon>
        <taxon>Actinomycetes</taxon>
        <taxon>Streptosporangiales</taxon>
        <taxon>Streptosporangiaceae</taxon>
        <taxon>Nonomuraea</taxon>
    </lineage>
</organism>
<dbReference type="RefSeq" id="WP_184973639.1">
    <property type="nucleotide sequence ID" value="NZ_JACHIN010000020.1"/>
</dbReference>
<comment type="caution">
    <text evidence="1">The sequence shown here is derived from an EMBL/GenBank/DDBJ whole genome shotgun (WGS) entry which is preliminary data.</text>
</comment>
<gene>
    <name evidence="1" type="ORF">HNR40_009548</name>
</gene>
<proteinExistence type="predicted"/>
<protein>
    <submittedName>
        <fullName evidence="1">Uncharacterized protein</fullName>
    </submittedName>
</protein>
<dbReference type="EMBL" id="JACHIN010000020">
    <property type="protein sequence ID" value="MBB5084040.1"/>
    <property type="molecule type" value="Genomic_DNA"/>
</dbReference>
<dbReference type="Proteomes" id="UP000568380">
    <property type="component" value="Unassembled WGS sequence"/>
</dbReference>
<accession>A0A7W8EKA7</accession>
<sequence length="47" mass="5072">MTLILLILALVCFVLAALNVAAPRINLLALGLALWILTEIIPKISDM</sequence>
<name>A0A7W8EKA7_9ACTN</name>
<reference evidence="1 2" key="1">
    <citation type="submission" date="2020-08" db="EMBL/GenBank/DDBJ databases">
        <title>Genomic Encyclopedia of Type Strains, Phase IV (KMG-IV): sequencing the most valuable type-strain genomes for metagenomic binning, comparative biology and taxonomic classification.</title>
        <authorList>
            <person name="Goeker M."/>
        </authorList>
    </citation>
    <scope>NUCLEOTIDE SEQUENCE [LARGE SCALE GENOMIC DNA]</scope>
    <source>
        <strain evidence="1 2">DSM 45385</strain>
    </source>
</reference>
<evidence type="ECO:0000313" key="2">
    <source>
        <dbReference type="Proteomes" id="UP000568380"/>
    </source>
</evidence>
<evidence type="ECO:0000313" key="1">
    <source>
        <dbReference type="EMBL" id="MBB5084040.1"/>
    </source>
</evidence>
<dbReference type="AlphaFoldDB" id="A0A7W8EKA7"/>
<keyword evidence="2" id="KW-1185">Reference proteome</keyword>